<evidence type="ECO:0000313" key="1">
    <source>
        <dbReference type="EMBL" id="KAK6151049.1"/>
    </source>
</evidence>
<comment type="caution">
    <text evidence="1">The sequence shown here is derived from an EMBL/GenBank/DDBJ whole genome shotgun (WGS) entry which is preliminary data.</text>
</comment>
<gene>
    <name evidence="1" type="ORF">DH2020_015981</name>
</gene>
<dbReference type="Pfam" id="PF14009">
    <property type="entry name" value="PADRE"/>
    <property type="match status" value="1"/>
</dbReference>
<dbReference type="PANTHER" id="PTHR33148">
    <property type="entry name" value="PLASTID MOVEMENT IMPAIRED PROTEIN-RELATED"/>
    <property type="match status" value="1"/>
</dbReference>
<name>A0ABR0WXR3_REHGL</name>
<dbReference type="InterPro" id="IPR025322">
    <property type="entry name" value="PADRE_dom"/>
</dbReference>
<keyword evidence="2" id="KW-1185">Reference proteome</keyword>
<proteinExistence type="predicted"/>
<reference evidence="1 2" key="1">
    <citation type="journal article" date="2021" name="Comput. Struct. Biotechnol. J.">
        <title>De novo genome assembly of the potent medicinal plant Rehmannia glutinosa using nanopore technology.</title>
        <authorList>
            <person name="Ma L."/>
            <person name="Dong C."/>
            <person name="Song C."/>
            <person name="Wang X."/>
            <person name="Zheng X."/>
            <person name="Niu Y."/>
            <person name="Chen S."/>
            <person name="Feng W."/>
        </authorList>
    </citation>
    <scope>NUCLEOTIDE SEQUENCE [LARGE SCALE GENOMIC DNA]</scope>
    <source>
        <strain evidence="1">DH-2019</strain>
    </source>
</reference>
<sequence length="172" mass="19128">MGNVVVGSKKKAKIMKIDGETFKLKLPATAMDVLRDYPAGFVLLEYEAVKKYGIRAPQLRPEKELRPGKIYFLVDIPKFPEPITRRASSVAHMSSGKERLESLMLKKESARNKGSDSGSGSGPVRVKMRVPRAQIEKLMEESRDEAEVGERIIDLCLQNSRNGAGLFQGLSH</sequence>
<accession>A0ABR0WXR3</accession>
<evidence type="ECO:0000313" key="2">
    <source>
        <dbReference type="Proteomes" id="UP001318860"/>
    </source>
</evidence>
<organism evidence="1 2">
    <name type="scientific">Rehmannia glutinosa</name>
    <name type="common">Chinese foxglove</name>
    <dbReference type="NCBI Taxonomy" id="99300"/>
    <lineage>
        <taxon>Eukaryota</taxon>
        <taxon>Viridiplantae</taxon>
        <taxon>Streptophyta</taxon>
        <taxon>Embryophyta</taxon>
        <taxon>Tracheophyta</taxon>
        <taxon>Spermatophyta</taxon>
        <taxon>Magnoliopsida</taxon>
        <taxon>eudicotyledons</taxon>
        <taxon>Gunneridae</taxon>
        <taxon>Pentapetalae</taxon>
        <taxon>asterids</taxon>
        <taxon>lamiids</taxon>
        <taxon>Lamiales</taxon>
        <taxon>Orobanchaceae</taxon>
        <taxon>Rehmannieae</taxon>
        <taxon>Rehmannia</taxon>
    </lineage>
</organism>
<dbReference type="PANTHER" id="PTHR33148:SF6">
    <property type="entry name" value="DUF4228 DOMAIN-CONTAINING PROTEIN"/>
    <property type="match status" value="1"/>
</dbReference>
<dbReference type="Proteomes" id="UP001318860">
    <property type="component" value="Unassembled WGS sequence"/>
</dbReference>
<protein>
    <submittedName>
        <fullName evidence="1">Uncharacterized protein</fullName>
    </submittedName>
</protein>
<dbReference type="EMBL" id="JABTTQ020000008">
    <property type="protein sequence ID" value="KAK6151049.1"/>
    <property type="molecule type" value="Genomic_DNA"/>
</dbReference>